<organism evidence="2 3">
    <name type="scientific">Streptomyces griseoruber</name>
    <dbReference type="NCBI Taxonomy" id="1943"/>
    <lineage>
        <taxon>Bacteria</taxon>
        <taxon>Bacillati</taxon>
        <taxon>Actinomycetota</taxon>
        <taxon>Actinomycetes</taxon>
        <taxon>Kitasatosporales</taxon>
        <taxon>Streptomycetaceae</taxon>
        <taxon>Streptomyces</taxon>
    </lineage>
</organism>
<dbReference type="AlphaFoldDB" id="A0A101SM91"/>
<keyword evidence="3" id="KW-1185">Reference proteome</keyword>
<accession>A0A101SM91</accession>
<evidence type="ECO:0000313" key="3">
    <source>
        <dbReference type="Proteomes" id="UP000052982"/>
    </source>
</evidence>
<feature type="region of interest" description="Disordered" evidence="1">
    <location>
        <begin position="1"/>
        <end position="35"/>
    </location>
</feature>
<dbReference type="Proteomes" id="UP000052982">
    <property type="component" value="Unassembled WGS sequence"/>
</dbReference>
<name>A0A101SM91_9ACTN</name>
<evidence type="ECO:0000313" key="2">
    <source>
        <dbReference type="EMBL" id="KUN76677.1"/>
    </source>
</evidence>
<gene>
    <name evidence="2" type="ORF">AQJ64_37645</name>
</gene>
<protein>
    <submittedName>
        <fullName evidence="2">Uncharacterized protein</fullName>
    </submittedName>
</protein>
<comment type="caution">
    <text evidence="2">The sequence shown here is derived from an EMBL/GenBank/DDBJ whole genome shotgun (WGS) entry which is preliminary data.</text>
</comment>
<sequence>MPSNDKPVNGQENPSFLDVLNQTPPPPDAKDWPRPKRFAGLRAAWKASWEEGGFLYQRWEEVSQARHGSCPVSLDLAGARPLTCGVTGSTATYWGAATRRREDAWAVRLARLMDHGEGDAA</sequence>
<reference evidence="2 3" key="1">
    <citation type="submission" date="2015-10" db="EMBL/GenBank/DDBJ databases">
        <title>Draft genome sequence of Streptomyces griseoruber DSM 40281, type strain for the species Streptomyces griseoruber.</title>
        <authorList>
            <person name="Ruckert C."/>
            <person name="Winkler A."/>
            <person name="Kalinowski J."/>
            <person name="Kampfer P."/>
            <person name="Glaeser S."/>
        </authorList>
    </citation>
    <scope>NUCLEOTIDE SEQUENCE [LARGE SCALE GENOMIC DNA]</scope>
    <source>
        <strain evidence="2 3">DSM 40281</strain>
    </source>
</reference>
<dbReference type="EMBL" id="LMWW01000065">
    <property type="protein sequence ID" value="KUN76677.1"/>
    <property type="molecule type" value="Genomic_DNA"/>
</dbReference>
<proteinExistence type="predicted"/>
<dbReference type="RefSeq" id="WP_059203365.1">
    <property type="nucleotide sequence ID" value="NZ_KQ948781.1"/>
</dbReference>
<dbReference type="STRING" id="1943.AQJ64_37645"/>
<evidence type="ECO:0000256" key="1">
    <source>
        <dbReference type="SAM" id="MobiDB-lite"/>
    </source>
</evidence>